<dbReference type="InterPro" id="IPR024496">
    <property type="entry name" value="Spore_germ_GerPE"/>
</dbReference>
<organism evidence="1 2">
    <name type="scientific">Fredinandcohnia quinoae</name>
    <dbReference type="NCBI Taxonomy" id="2918902"/>
    <lineage>
        <taxon>Bacteria</taxon>
        <taxon>Bacillati</taxon>
        <taxon>Bacillota</taxon>
        <taxon>Bacilli</taxon>
        <taxon>Bacillales</taxon>
        <taxon>Bacillaceae</taxon>
        <taxon>Fredinandcohnia</taxon>
    </lineage>
</organism>
<dbReference type="RefSeq" id="WP_240255660.1">
    <property type="nucleotide sequence ID" value="NZ_JAKTTI010000015.1"/>
</dbReference>
<accession>A0AAW5E868</accession>
<reference evidence="1" key="1">
    <citation type="submission" date="2022-02" db="EMBL/GenBank/DDBJ databases">
        <title>Fredinandcohnia quinoae sp. nov. isolated from Chenopodium quinoa seeds.</title>
        <authorList>
            <person name="Saati-Santamaria Z."/>
            <person name="Flores-Felix J.D."/>
            <person name="Igual J.M."/>
            <person name="Velazquez E."/>
            <person name="Garcia-Fraile P."/>
            <person name="Martinez-Molina E."/>
        </authorList>
    </citation>
    <scope>NUCLEOTIDE SEQUENCE</scope>
    <source>
        <strain evidence="1">SECRCQ15</strain>
    </source>
</reference>
<keyword evidence="2" id="KW-1185">Reference proteome</keyword>
<evidence type="ECO:0000313" key="2">
    <source>
        <dbReference type="Proteomes" id="UP001431131"/>
    </source>
</evidence>
<protein>
    <submittedName>
        <fullName evidence="1">Spore germination protein GerPE</fullName>
    </submittedName>
</protein>
<sequence>MMNRLSVVDFIYVNSIAFSSILEIGDSKKITPVSTALAVQREVPLFFTNEGNFSAYSIFSQELPKVTITENMNMNICNQNPIIKVNSIKVTGLSSSSVMQVGSTEIINAEARLKHIRKLLPKRHRTHTSNET</sequence>
<gene>
    <name evidence="1" type="ORF">MJG50_10835</name>
</gene>
<dbReference type="Pfam" id="PF10970">
    <property type="entry name" value="GerPE"/>
    <property type="match status" value="1"/>
</dbReference>
<evidence type="ECO:0000313" key="1">
    <source>
        <dbReference type="EMBL" id="MCH1625825.1"/>
    </source>
</evidence>
<dbReference type="AlphaFoldDB" id="A0AAW5E868"/>
<comment type="caution">
    <text evidence="1">The sequence shown here is derived from an EMBL/GenBank/DDBJ whole genome shotgun (WGS) entry which is preliminary data.</text>
</comment>
<name>A0AAW5E868_9BACI</name>
<dbReference type="Proteomes" id="UP001431131">
    <property type="component" value="Unassembled WGS sequence"/>
</dbReference>
<dbReference type="EMBL" id="JAKTTI010000015">
    <property type="protein sequence ID" value="MCH1625825.1"/>
    <property type="molecule type" value="Genomic_DNA"/>
</dbReference>
<proteinExistence type="predicted"/>